<feature type="transmembrane region" description="Helical" evidence="12">
    <location>
        <begin position="58"/>
        <end position="80"/>
    </location>
</feature>
<keyword evidence="7 12" id="KW-0812">Transmembrane</keyword>
<dbReference type="GO" id="GO:0015297">
    <property type="term" value="F:antiporter activity"/>
    <property type="evidence" value="ECO:0007669"/>
    <property type="project" value="UniProtKB-KW"/>
</dbReference>
<evidence type="ECO:0000256" key="7">
    <source>
        <dbReference type="ARBA" id="ARBA00022692"/>
    </source>
</evidence>
<feature type="transmembrane region" description="Helical" evidence="12">
    <location>
        <begin position="30"/>
        <end position="46"/>
    </location>
</feature>
<dbReference type="Gene3D" id="3.30.465.10">
    <property type="match status" value="1"/>
</dbReference>
<evidence type="ECO:0000256" key="2">
    <source>
        <dbReference type="ARBA" id="ARBA00022448"/>
    </source>
</evidence>
<dbReference type="InterPro" id="IPR006037">
    <property type="entry name" value="RCK_C"/>
</dbReference>
<reference evidence="14" key="1">
    <citation type="submission" date="2020-03" db="EMBL/GenBank/DDBJ databases">
        <title>Solimonas marina sp. nov., isolated from deep seawater of the Pacific Ocean.</title>
        <authorList>
            <person name="Liu X."/>
            <person name="Lai Q."/>
            <person name="Sun F."/>
            <person name="Gai Y."/>
            <person name="Li G."/>
            <person name="Shao Z."/>
        </authorList>
    </citation>
    <scope>NUCLEOTIDE SEQUENCE</scope>
    <source>
        <strain evidence="14">C16B3</strain>
    </source>
</reference>
<evidence type="ECO:0000256" key="5">
    <source>
        <dbReference type="ARBA" id="ARBA00022519"/>
    </source>
</evidence>
<evidence type="ECO:0000256" key="9">
    <source>
        <dbReference type="ARBA" id="ARBA00022989"/>
    </source>
</evidence>
<feature type="transmembrane region" description="Helical" evidence="12">
    <location>
        <begin position="223"/>
        <end position="241"/>
    </location>
</feature>
<dbReference type="PROSITE" id="PS51202">
    <property type="entry name" value="RCK_C"/>
    <property type="match status" value="1"/>
</dbReference>
<keyword evidence="6" id="KW-0633">Potassium transport</keyword>
<keyword evidence="2" id="KW-0813">Transport</keyword>
<evidence type="ECO:0000256" key="11">
    <source>
        <dbReference type="ARBA" id="ARBA00023136"/>
    </source>
</evidence>
<dbReference type="GO" id="GO:0005886">
    <property type="term" value="C:plasma membrane"/>
    <property type="evidence" value="ECO:0007669"/>
    <property type="project" value="UniProtKB-SubCell"/>
</dbReference>
<dbReference type="PANTHER" id="PTHR32507:SF7">
    <property type="entry name" value="K(+)_H(+) ANTIPORTER NHAP2"/>
    <property type="match status" value="1"/>
</dbReference>
<dbReference type="Gene3D" id="1.20.1530.20">
    <property type="match status" value="1"/>
</dbReference>
<dbReference type="NCBIfam" id="NF003715">
    <property type="entry name" value="PRK05326.1-2"/>
    <property type="match status" value="1"/>
</dbReference>
<dbReference type="InterPro" id="IPR038770">
    <property type="entry name" value="Na+/solute_symporter_sf"/>
</dbReference>
<dbReference type="InterPro" id="IPR036318">
    <property type="entry name" value="FAD-bd_PCMH-like_sf"/>
</dbReference>
<dbReference type="SUPFAM" id="SSF116726">
    <property type="entry name" value="TrkA C-terminal domain-like"/>
    <property type="match status" value="1"/>
</dbReference>
<evidence type="ECO:0000256" key="12">
    <source>
        <dbReference type="SAM" id="Phobius"/>
    </source>
</evidence>
<feature type="transmembrane region" description="Helical" evidence="12">
    <location>
        <begin position="300"/>
        <end position="324"/>
    </location>
</feature>
<dbReference type="GO" id="GO:1902600">
    <property type="term" value="P:proton transmembrane transport"/>
    <property type="evidence" value="ECO:0007669"/>
    <property type="project" value="InterPro"/>
</dbReference>
<keyword evidence="8" id="KW-0630">Potassium</keyword>
<keyword evidence="11 12" id="KW-0472">Membrane</keyword>
<dbReference type="InterPro" id="IPR036721">
    <property type="entry name" value="RCK_C_sf"/>
</dbReference>
<dbReference type="NCBIfam" id="NF003714">
    <property type="entry name" value="PRK05326.1-1"/>
    <property type="match status" value="1"/>
</dbReference>
<evidence type="ECO:0000256" key="6">
    <source>
        <dbReference type="ARBA" id="ARBA00022538"/>
    </source>
</evidence>
<feature type="domain" description="RCK C-terminal" evidence="13">
    <location>
        <begin position="404"/>
        <end position="486"/>
    </location>
</feature>
<dbReference type="SMART" id="SM01091">
    <property type="entry name" value="CorC_HlyC"/>
    <property type="match status" value="1"/>
</dbReference>
<dbReference type="EMBL" id="JAAVXB010000003">
    <property type="protein sequence ID" value="NKF22027.1"/>
    <property type="molecule type" value="Genomic_DNA"/>
</dbReference>
<dbReference type="InterPro" id="IPR016169">
    <property type="entry name" value="FAD-bd_PCMH_sub2"/>
</dbReference>
<evidence type="ECO:0000256" key="4">
    <source>
        <dbReference type="ARBA" id="ARBA00022475"/>
    </source>
</evidence>
<dbReference type="GO" id="GO:0050660">
    <property type="term" value="F:flavin adenine dinucleotide binding"/>
    <property type="evidence" value="ECO:0007669"/>
    <property type="project" value="InterPro"/>
</dbReference>
<feature type="transmembrane region" description="Helical" evidence="12">
    <location>
        <begin position="6"/>
        <end position="23"/>
    </location>
</feature>
<dbReference type="GO" id="GO:0006813">
    <property type="term" value="P:potassium ion transport"/>
    <property type="evidence" value="ECO:0007669"/>
    <property type="project" value="UniProtKB-KW"/>
</dbReference>
<evidence type="ECO:0000256" key="8">
    <source>
        <dbReference type="ARBA" id="ARBA00022958"/>
    </source>
</evidence>
<dbReference type="PANTHER" id="PTHR32507">
    <property type="entry name" value="NA(+)/H(+) ANTIPORTER 1"/>
    <property type="match status" value="1"/>
</dbReference>
<name>A0A970B472_9GAMM</name>
<organism evidence="14 15">
    <name type="scientific">Solimonas marina</name>
    <dbReference type="NCBI Taxonomy" id="2714601"/>
    <lineage>
        <taxon>Bacteria</taxon>
        <taxon>Pseudomonadati</taxon>
        <taxon>Pseudomonadota</taxon>
        <taxon>Gammaproteobacteria</taxon>
        <taxon>Nevskiales</taxon>
        <taxon>Nevskiaceae</taxon>
        <taxon>Solimonas</taxon>
    </lineage>
</organism>
<evidence type="ECO:0000313" key="15">
    <source>
        <dbReference type="Proteomes" id="UP000653472"/>
    </source>
</evidence>
<gene>
    <name evidence="14" type="ORF">G7Y82_06830</name>
</gene>
<dbReference type="SUPFAM" id="SSF56176">
    <property type="entry name" value="FAD-binding/transporter-associated domain-like"/>
    <property type="match status" value="1"/>
</dbReference>
<evidence type="ECO:0000256" key="1">
    <source>
        <dbReference type="ARBA" id="ARBA00004651"/>
    </source>
</evidence>
<dbReference type="InterPro" id="IPR005170">
    <property type="entry name" value="Transptr-assoc_dom"/>
</dbReference>
<dbReference type="GO" id="GO:0008324">
    <property type="term" value="F:monoatomic cation transmembrane transporter activity"/>
    <property type="evidence" value="ECO:0007669"/>
    <property type="project" value="InterPro"/>
</dbReference>
<evidence type="ECO:0000256" key="10">
    <source>
        <dbReference type="ARBA" id="ARBA00023065"/>
    </source>
</evidence>
<keyword evidence="9 12" id="KW-1133">Transmembrane helix</keyword>
<feature type="transmembrane region" description="Helical" evidence="12">
    <location>
        <begin position="336"/>
        <end position="356"/>
    </location>
</feature>
<dbReference type="Gene3D" id="3.30.70.1450">
    <property type="entry name" value="Regulator of K+ conductance, C-terminal domain"/>
    <property type="match status" value="1"/>
</dbReference>
<dbReference type="NCBIfam" id="NF003716">
    <property type="entry name" value="PRK05326.1-3"/>
    <property type="match status" value="1"/>
</dbReference>
<evidence type="ECO:0000313" key="14">
    <source>
        <dbReference type="EMBL" id="NKF22027.1"/>
    </source>
</evidence>
<keyword evidence="3" id="KW-0050">Antiport</keyword>
<keyword evidence="5" id="KW-0997">Cell inner membrane</keyword>
<keyword evidence="15" id="KW-1185">Reference proteome</keyword>
<sequence>MDFDTSSGLILLAALLFLVSILATVITPRLGIPLLFVFLVVGMLAGEDGPGRIQFHNYALANLAATAALAVVLFDGGLRTHLHSFRTGLRPALSLATVGVLVTAGITAAFCTWLLGLSPAEGFLIGSIVASTDAAAVFSLLGAGGTALNERVASALEIESGTNDPMAIFLTLATIAYLQAPDSFGIVDALRMLAWQMIAGGACGLAGGWLLMRALNRLRLGDAMYPLLALFGGLTIFGVTALIDGSGFLAVYLAGIFLGNRSLRAAASIRRFHDGIAWMAQIGMFVILGLLASPHQLVDVIVPGLLISAVLILVARPTAVVLALLPFRFPWREQLYISWVGLRGSVPIVLATYPWLAGLENAQLFFNVAFFIVLVSLLIQGTTVAPVAEWLGLRVPNRAVRVHRVDIDLPGQRGYEVVSYRVPPDSKLIGMRPKSLPIPDVSRVICIARNGKLLHYREWGNLQAYDYVSLLAAQAQLDVLDRVFESISAPDEPVSRRFFGEFTIDGDAAVDVLCESYGLPLPPNAAQMTVSQLMLKHLPHPVVGDRLRLGDIQLVIKTVDGDRATKIGLRLPS</sequence>
<dbReference type="Pfam" id="PF03471">
    <property type="entry name" value="CorC_HlyC"/>
    <property type="match status" value="1"/>
</dbReference>
<proteinExistence type="predicted"/>
<dbReference type="Pfam" id="PF00999">
    <property type="entry name" value="Na_H_Exchanger"/>
    <property type="match status" value="1"/>
</dbReference>
<comment type="caution">
    <text evidence="14">The sequence shown here is derived from an EMBL/GenBank/DDBJ whole genome shotgun (WGS) entry which is preliminary data.</text>
</comment>
<feature type="transmembrane region" description="Helical" evidence="12">
    <location>
        <begin position="192"/>
        <end position="211"/>
    </location>
</feature>
<protein>
    <submittedName>
        <fullName evidence="14">Potassium/proton antiporter</fullName>
    </submittedName>
</protein>
<feature type="transmembrane region" description="Helical" evidence="12">
    <location>
        <begin position="275"/>
        <end position="294"/>
    </location>
</feature>
<dbReference type="AlphaFoldDB" id="A0A970B472"/>
<evidence type="ECO:0000256" key="3">
    <source>
        <dbReference type="ARBA" id="ARBA00022449"/>
    </source>
</evidence>
<accession>A0A970B472</accession>
<dbReference type="InterPro" id="IPR006153">
    <property type="entry name" value="Cation/H_exchanger_TM"/>
</dbReference>
<dbReference type="RefSeq" id="WP_168147285.1">
    <property type="nucleotide sequence ID" value="NZ_JAAVXB010000003.1"/>
</dbReference>
<keyword evidence="4" id="KW-1003">Cell membrane</keyword>
<feature type="transmembrane region" description="Helical" evidence="12">
    <location>
        <begin position="92"/>
        <end position="116"/>
    </location>
</feature>
<dbReference type="Proteomes" id="UP000653472">
    <property type="component" value="Unassembled WGS sequence"/>
</dbReference>
<feature type="transmembrane region" description="Helical" evidence="12">
    <location>
        <begin position="368"/>
        <end position="391"/>
    </location>
</feature>
<evidence type="ECO:0000259" key="13">
    <source>
        <dbReference type="PROSITE" id="PS51202"/>
    </source>
</evidence>
<feature type="transmembrane region" description="Helical" evidence="12">
    <location>
        <begin position="122"/>
        <end position="143"/>
    </location>
</feature>
<comment type="subcellular location">
    <subcellularLocation>
        <location evidence="1">Cell membrane</location>
        <topology evidence="1">Multi-pass membrane protein</topology>
    </subcellularLocation>
</comment>
<keyword evidence="10" id="KW-0406">Ion transport</keyword>